<dbReference type="Gene3D" id="3.20.110.10">
    <property type="entry name" value="Glycoside hydrolase 38, N terminal domain"/>
    <property type="match status" value="1"/>
</dbReference>
<reference evidence="2" key="2">
    <citation type="submission" date="2020-09" db="EMBL/GenBank/DDBJ databases">
        <authorList>
            <person name="Sun Q."/>
            <person name="Zhou Y."/>
        </authorList>
    </citation>
    <scope>NUCLEOTIDE SEQUENCE</scope>
    <source>
        <strain evidence="2">CGMCC 1.16134</strain>
    </source>
</reference>
<name>A0A917CIA2_9BACL</name>
<dbReference type="RefSeq" id="WP_189027675.1">
    <property type="nucleotide sequence ID" value="NZ_BMKR01000016.1"/>
</dbReference>
<proteinExistence type="predicted"/>
<dbReference type="InterPro" id="IPR000602">
    <property type="entry name" value="Glyco_hydro_38_N"/>
</dbReference>
<protein>
    <recommendedName>
        <fullName evidence="1">Glycoside hydrolase family 38 N-terminal domain-containing protein</fullName>
    </recommendedName>
</protein>
<dbReference type="InterPro" id="IPR027291">
    <property type="entry name" value="Glyco_hydro_38_N_sf"/>
</dbReference>
<evidence type="ECO:0000259" key="1">
    <source>
        <dbReference type="Pfam" id="PF01074"/>
    </source>
</evidence>
<dbReference type="InterPro" id="IPR011330">
    <property type="entry name" value="Glyco_hydro/deAcase_b/a-brl"/>
</dbReference>
<dbReference type="PANTHER" id="PTHR46017:SF2">
    <property type="entry name" value="MANNOSYLGLYCERATE HYDROLASE"/>
    <property type="match status" value="1"/>
</dbReference>
<dbReference type="GO" id="GO:0004559">
    <property type="term" value="F:alpha-mannosidase activity"/>
    <property type="evidence" value="ECO:0007669"/>
    <property type="project" value="InterPro"/>
</dbReference>
<dbReference type="AlphaFoldDB" id="A0A917CIA2"/>
<dbReference type="GO" id="GO:0006013">
    <property type="term" value="P:mannose metabolic process"/>
    <property type="evidence" value="ECO:0007669"/>
    <property type="project" value="InterPro"/>
</dbReference>
<accession>A0A917CIA2</accession>
<gene>
    <name evidence="2" type="ORF">GCM10010912_38190</name>
</gene>
<comment type="caution">
    <text evidence="2">The sequence shown here is derived from an EMBL/GenBank/DDBJ whole genome shotgun (WGS) entry which is preliminary data.</text>
</comment>
<dbReference type="SUPFAM" id="SSF88713">
    <property type="entry name" value="Glycoside hydrolase/deacetylase"/>
    <property type="match status" value="1"/>
</dbReference>
<evidence type="ECO:0000313" key="2">
    <source>
        <dbReference type="EMBL" id="GGF89415.1"/>
    </source>
</evidence>
<dbReference type="Pfam" id="PF01074">
    <property type="entry name" value="Glyco_hydro_38N"/>
    <property type="match status" value="1"/>
</dbReference>
<sequence>MTRTTAHLISHTHWDREWYMPYEHHHVLLTELMNELLNTLENDERYRYFHLDGQTIIIEDYLQVFPEKREAMAPTG</sequence>
<reference evidence="2" key="1">
    <citation type="journal article" date="2014" name="Int. J. Syst. Evol. Microbiol.">
        <title>Complete genome sequence of Corynebacterium casei LMG S-19264T (=DSM 44701T), isolated from a smear-ripened cheese.</title>
        <authorList>
            <consortium name="US DOE Joint Genome Institute (JGI-PGF)"/>
            <person name="Walter F."/>
            <person name="Albersmeier A."/>
            <person name="Kalinowski J."/>
            <person name="Ruckert C."/>
        </authorList>
    </citation>
    <scope>NUCLEOTIDE SEQUENCE</scope>
    <source>
        <strain evidence="2">CGMCC 1.16134</strain>
    </source>
</reference>
<keyword evidence="3" id="KW-1185">Reference proteome</keyword>
<dbReference type="GO" id="GO:0009313">
    <property type="term" value="P:oligosaccharide catabolic process"/>
    <property type="evidence" value="ECO:0007669"/>
    <property type="project" value="TreeGrafter"/>
</dbReference>
<organism evidence="2 3">
    <name type="scientific">Paenibacillus albidus</name>
    <dbReference type="NCBI Taxonomy" id="2041023"/>
    <lineage>
        <taxon>Bacteria</taxon>
        <taxon>Bacillati</taxon>
        <taxon>Bacillota</taxon>
        <taxon>Bacilli</taxon>
        <taxon>Bacillales</taxon>
        <taxon>Paenibacillaceae</taxon>
        <taxon>Paenibacillus</taxon>
    </lineage>
</organism>
<dbReference type="Proteomes" id="UP000637643">
    <property type="component" value="Unassembled WGS sequence"/>
</dbReference>
<dbReference type="EMBL" id="BMKR01000016">
    <property type="protein sequence ID" value="GGF89415.1"/>
    <property type="molecule type" value="Genomic_DNA"/>
</dbReference>
<dbReference type="PANTHER" id="PTHR46017">
    <property type="entry name" value="ALPHA-MANNOSIDASE 2C1"/>
    <property type="match status" value="1"/>
</dbReference>
<evidence type="ECO:0000313" key="3">
    <source>
        <dbReference type="Proteomes" id="UP000637643"/>
    </source>
</evidence>
<feature type="domain" description="Glycoside hydrolase family 38 N-terminal" evidence="1">
    <location>
        <begin position="5"/>
        <end position="68"/>
    </location>
</feature>